<sequence>MALSYHVVIAVYLPVAVADVVLLSIRTLVSRHYYSLTLCYALMGVQEALLVLELLAVLGQLLSTYLVSAGMWRAIASLLGGFAPLWLLRAFLSAFAMVYKDILLYSTLAAGAVSRDGVPATRAWQRSGYAAVVCIDVACCVLYYLTAVYVLGYLSDKTLYVPYHRRRWRHLQWKRACETTAATAAAEERRKRRRHERADEPGGGSGAAAALPPTAMSLARTASFAQWDARARQRHVEEEEAGQQRHDDVVGDDDPGRWGRDGGGDDGVRCTSPRPSPSAALAPHLAAPAGARGREHSDASDASGGAAQHRELSARPSGAPATAAATSRTTALPPHGEVAQPRQGRASADPSRGSGAGSPVMPRSVPSLFANLPPLRLQRRFTLSHAEGEEKQLHHFATALVEHGYTSASSPIGKSAPELPTSPSRDALAGGTGARHTPTSAAPATSASLADTVGHTPLESAERERVSVDAARNPFSWIGAATTAAPAESIAASTPRVLSPPPRTAPGRLSVSLLTATATGSVPHHGRRAAPPVLPPLPPPPLTMPSSSAAAASRLYEIDKATGNVVELCRPR</sequence>
<feature type="region of interest" description="Disordered" evidence="1">
    <location>
        <begin position="407"/>
        <end position="450"/>
    </location>
</feature>
<feature type="compositionally biased region" description="Low complexity" evidence="1">
    <location>
        <begin position="486"/>
        <end position="495"/>
    </location>
</feature>
<gene>
    <name evidence="3" type="ORF">NESM_000494400</name>
</gene>
<evidence type="ECO:0000313" key="4">
    <source>
        <dbReference type="Proteomes" id="UP001430356"/>
    </source>
</evidence>
<feature type="transmembrane region" description="Helical" evidence="2">
    <location>
        <begin position="74"/>
        <end position="99"/>
    </location>
</feature>
<feature type="transmembrane region" description="Helical" evidence="2">
    <location>
        <begin position="37"/>
        <end position="62"/>
    </location>
</feature>
<feature type="transmembrane region" description="Helical" evidence="2">
    <location>
        <begin position="6"/>
        <end position="25"/>
    </location>
</feature>
<accession>A0AAW0EQI9</accession>
<dbReference type="Proteomes" id="UP001430356">
    <property type="component" value="Unassembled WGS sequence"/>
</dbReference>
<organism evidence="3 4">
    <name type="scientific">Novymonas esmeraldas</name>
    <dbReference type="NCBI Taxonomy" id="1808958"/>
    <lineage>
        <taxon>Eukaryota</taxon>
        <taxon>Discoba</taxon>
        <taxon>Euglenozoa</taxon>
        <taxon>Kinetoplastea</taxon>
        <taxon>Metakinetoplastina</taxon>
        <taxon>Trypanosomatida</taxon>
        <taxon>Trypanosomatidae</taxon>
        <taxon>Novymonas</taxon>
    </lineage>
</organism>
<keyword evidence="4" id="KW-1185">Reference proteome</keyword>
<feature type="region of interest" description="Disordered" evidence="1">
    <location>
        <begin position="229"/>
        <end position="367"/>
    </location>
</feature>
<feature type="compositionally biased region" description="Low complexity" evidence="1">
    <location>
        <begin position="314"/>
        <end position="334"/>
    </location>
</feature>
<evidence type="ECO:0000256" key="2">
    <source>
        <dbReference type="SAM" id="Phobius"/>
    </source>
</evidence>
<feature type="compositionally biased region" description="Pro residues" evidence="1">
    <location>
        <begin position="532"/>
        <end position="543"/>
    </location>
</feature>
<keyword evidence="2" id="KW-0472">Membrane</keyword>
<evidence type="ECO:0000313" key="3">
    <source>
        <dbReference type="EMBL" id="KAK7195649.1"/>
    </source>
</evidence>
<feature type="transmembrane region" description="Helical" evidence="2">
    <location>
        <begin position="129"/>
        <end position="154"/>
    </location>
</feature>
<name>A0AAW0EQI9_9TRYP</name>
<dbReference type="AlphaFoldDB" id="A0AAW0EQI9"/>
<proteinExistence type="predicted"/>
<evidence type="ECO:0000256" key="1">
    <source>
        <dbReference type="SAM" id="MobiDB-lite"/>
    </source>
</evidence>
<feature type="region of interest" description="Disordered" evidence="1">
    <location>
        <begin position="520"/>
        <end position="548"/>
    </location>
</feature>
<protein>
    <submittedName>
        <fullName evidence="3">Uncharacterized protein</fullName>
    </submittedName>
</protein>
<keyword evidence="2" id="KW-0812">Transmembrane</keyword>
<dbReference type="EMBL" id="JAECZO010000058">
    <property type="protein sequence ID" value="KAK7195649.1"/>
    <property type="molecule type" value="Genomic_DNA"/>
</dbReference>
<feature type="compositionally biased region" description="Low complexity" evidence="1">
    <location>
        <begin position="437"/>
        <end position="448"/>
    </location>
</feature>
<keyword evidence="2" id="KW-1133">Transmembrane helix</keyword>
<feature type="compositionally biased region" description="Basic and acidic residues" evidence="1">
    <location>
        <begin position="229"/>
        <end position="268"/>
    </location>
</feature>
<feature type="compositionally biased region" description="Low complexity" evidence="1">
    <location>
        <begin position="277"/>
        <end position="291"/>
    </location>
</feature>
<reference evidence="3 4" key="1">
    <citation type="journal article" date="2021" name="MBio">
        <title>A New Model Trypanosomatid, Novymonas esmeraldas: Genomic Perception of Its 'Candidatus Pandoraea novymonadis' Endosymbiont.</title>
        <authorList>
            <person name="Zakharova A."/>
            <person name="Saura A."/>
            <person name="Butenko A."/>
            <person name="Podesvova L."/>
            <person name="Warmusova S."/>
            <person name="Kostygov A.Y."/>
            <person name="Nenarokova A."/>
            <person name="Lukes J."/>
            <person name="Opperdoes F.R."/>
            <person name="Yurchenko V."/>
        </authorList>
    </citation>
    <scope>NUCLEOTIDE SEQUENCE [LARGE SCALE GENOMIC DNA]</scope>
    <source>
        <strain evidence="3 4">E262AT.01</strain>
    </source>
</reference>
<feature type="region of interest" description="Disordered" evidence="1">
    <location>
        <begin position="184"/>
        <end position="211"/>
    </location>
</feature>
<comment type="caution">
    <text evidence="3">The sequence shown here is derived from an EMBL/GenBank/DDBJ whole genome shotgun (WGS) entry which is preliminary data.</text>
</comment>
<feature type="region of interest" description="Disordered" evidence="1">
    <location>
        <begin position="486"/>
        <end position="508"/>
    </location>
</feature>